<dbReference type="EMBL" id="JAZHXI010000015">
    <property type="protein sequence ID" value="KAL2063602.1"/>
    <property type="molecule type" value="Genomic_DNA"/>
</dbReference>
<protein>
    <submittedName>
        <fullName evidence="1">Uncharacterized protein</fullName>
    </submittedName>
</protein>
<accession>A0ABR4C222</accession>
<organism evidence="1 2">
    <name type="scientific">Oculimacula yallundae</name>
    <dbReference type="NCBI Taxonomy" id="86028"/>
    <lineage>
        <taxon>Eukaryota</taxon>
        <taxon>Fungi</taxon>
        <taxon>Dikarya</taxon>
        <taxon>Ascomycota</taxon>
        <taxon>Pezizomycotina</taxon>
        <taxon>Leotiomycetes</taxon>
        <taxon>Helotiales</taxon>
        <taxon>Ploettnerulaceae</taxon>
        <taxon>Oculimacula</taxon>
    </lineage>
</organism>
<reference evidence="1 2" key="1">
    <citation type="journal article" date="2024" name="Commun. Biol.">
        <title>Comparative genomic analysis of thermophilic fungi reveals convergent evolutionary adaptations and gene losses.</title>
        <authorList>
            <person name="Steindorff A.S."/>
            <person name="Aguilar-Pontes M.V."/>
            <person name="Robinson A.J."/>
            <person name="Andreopoulos B."/>
            <person name="LaButti K."/>
            <person name="Kuo A."/>
            <person name="Mondo S."/>
            <person name="Riley R."/>
            <person name="Otillar R."/>
            <person name="Haridas S."/>
            <person name="Lipzen A."/>
            <person name="Grimwood J."/>
            <person name="Schmutz J."/>
            <person name="Clum A."/>
            <person name="Reid I.D."/>
            <person name="Moisan M.C."/>
            <person name="Butler G."/>
            <person name="Nguyen T.T.M."/>
            <person name="Dewar K."/>
            <person name="Conant G."/>
            <person name="Drula E."/>
            <person name="Henrissat B."/>
            <person name="Hansel C."/>
            <person name="Singer S."/>
            <person name="Hutchinson M.I."/>
            <person name="de Vries R.P."/>
            <person name="Natvig D.O."/>
            <person name="Powell A.J."/>
            <person name="Tsang A."/>
            <person name="Grigoriev I.V."/>
        </authorList>
    </citation>
    <scope>NUCLEOTIDE SEQUENCE [LARGE SCALE GENOMIC DNA]</scope>
    <source>
        <strain evidence="1 2">CBS 494.80</strain>
    </source>
</reference>
<proteinExistence type="predicted"/>
<sequence>MPQLVKAWLTFARKSQQRNNIKFQLFILSNRKNIVSSLFGMRLMTQRPSIPFAREAQHTQFLSAQQLDPSHCSNARSIPCLSISP</sequence>
<evidence type="ECO:0000313" key="2">
    <source>
        <dbReference type="Proteomes" id="UP001595075"/>
    </source>
</evidence>
<gene>
    <name evidence="1" type="ORF">VTL71DRAFT_5407</name>
</gene>
<comment type="caution">
    <text evidence="1">The sequence shown here is derived from an EMBL/GenBank/DDBJ whole genome shotgun (WGS) entry which is preliminary data.</text>
</comment>
<dbReference type="Proteomes" id="UP001595075">
    <property type="component" value="Unassembled WGS sequence"/>
</dbReference>
<name>A0ABR4C222_9HELO</name>
<keyword evidence="2" id="KW-1185">Reference proteome</keyword>
<evidence type="ECO:0000313" key="1">
    <source>
        <dbReference type="EMBL" id="KAL2063602.1"/>
    </source>
</evidence>